<keyword evidence="2" id="KW-0472">Membrane</keyword>
<keyword evidence="2" id="KW-1133">Transmembrane helix</keyword>
<dbReference type="EMBL" id="JAHHUM010001824">
    <property type="protein sequence ID" value="KAK5608328.1"/>
    <property type="molecule type" value="Genomic_DNA"/>
</dbReference>
<dbReference type="GO" id="GO:0002250">
    <property type="term" value="P:adaptive immune response"/>
    <property type="evidence" value="ECO:0007669"/>
    <property type="project" value="InterPro"/>
</dbReference>
<dbReference type="AlphaFoldDB" id="A0AAV9RHE2"/>
<dbReference type="Proteomes" id="UP001311232">
    <property type="component" value="Unassembled WGS sequence"/>
</dbReference>
<evidence type="ECO:0000256" key="3">
    <source>
        <dbReference type="SAM" id="SignalP"/>
    </source>
</evidence>
<dbReference type="PANTHER" id="PTHR15343:SF0">
    <property type="entry name" value="T-CELL ANTIGEN CD7"/>
    <property type="match status" value="1"/>
</dbReference>
<organism evidence="4 5">
    <name type="scientific">Crenichthys baileyi</name>
    <name type="common">White River springfish</name>
    <dbReference type="NCBI Taxonomy" id="28760"/>
    <lineage>
        <taxon>Eukaryota</taxon>
        <taxon>Metazoa</taxon>
        <taxon>Chordata</taxon>
        <taxon>Craniata</taxon>
        <taxon>Vertebrata</taxon>
        <taxon>Euteleostomi</taxon>
        <taxon>Actinopterygii</taxon>
        <taxon>Neopterygii</taxon>
        <taxon>Teleostei</taxon>
        <taxon>Neoteleostei</taxon>
        <taxon>Acanthomorphata</taxon>
        <taxon>Ovalentaria</taxon>
        <taxon>Atherinomorphae</taxon>
        <taxon>Cyprinodontiformes</taxon>
        <taxon>Goodeidae</taxon>
        <taxon>Crenichthys</taxon>
    </lineage>
</organism>
<evidence type="ECO:0000256" key="1">
    <source>
        <dbReference type="SAM" id="MobiDB-lite"/>
    </source>
</evidence>
<evidence type="ECO:0000313" key="5">
    <source>
        <dbReference type="Proteomes" id="UP001311232"/>
    </source>
</evidence>
<feature type="region of interest" description="Disordered" evidence="1">
    <location>
        <begin position="178"/>
        <end position="220"/>
    </location>
</feature>
<accession>A0AAV9RHE2</accession>
<keyword evidence="3" id="KW-0732">Signal</keyword>
<evidence type="ECO:0008006" key="6">
    <source>
        <dbReference type="Google" id="ProtNLM"/>
    </source>
</evidence>
<feature type="transmembrane region" description="Helical" evidence="2">
    <location>
        <begin position="145"/>
        <end position="168"/>
    </location>
</feature>
<proteinExistence type="predicted"/>
<reference evidence="4 5" key="1">
    <citation type="submission" date="2021-06" db="EMBL/GenBank/DDBJ databases">
        <authorList>
            <person name="Palmer J.M."/>
        </authorList>
    </citation>
    <scope>NUCLEOTIDE SEQUENCE [LARGE SCALE GENOMIC DNA]</scope>
    <source>
        <strain evidence="4 5">MEX-2019</strain>
        <tissue evidence="4">Muscle</tissue>
    </source>
</reference>
<feature type="signal peptide" evidence="3">
    <location>
        <begin position="1"/>
        <end position="19"/>
    </location>
</feature>
<keyword evidence="5" id="KW-1185">Reference proteome</keyword>
<evidence type="ECO:0000256" key="2">
    <source>
        <dbReference type="SAM" id="Phobius"/>
    </source>
</evidence>
<protein>
    <recommendedName>
        <fullName evidence="6">Immunoglobulin V-set domain-containing protein</fullName>
    </recommendedName>
</protein>
<name>A0AAV9RHE2_9TELE</name>
<dbReference type="PANTHER" id="PTHR15343">
    <property type="entry name" value="CD7"/>
    <property type="match status" value="1"/>
</dbReference>
<dbReference type="Gene3D" id="2.60.40.10">
    <property type="entry name" value="Immunoglobulins"/>
    <property type="match status" value="1"/>
</dbReference>
<dbReference type="GO" id="GO:0038023">
    <property type="term" value="F:signaling receptor activity"/>
    <property type="evidence" value="ECO:0007669"/>
    <property type="project" value="InterPro"/>
</dbReference>
<dbReference type="InterPro" id="IPR039090">
    <property type="entry name" value="CD7"/>
</dbReference>
<feature type="chain" id="PRO_5043564166" description="Immunoglobulin V-set domain-containing protein" evidence="3">
    <location>
        <begin position="20"/>
        <end position="241"/>
    </location>
</feature>
<dbReference type="GO" id="GO:0016020">
    <property type="term" value="C:membrane"/>
    <property type="evidence" value="ECO:0007669"/>
    <property type="project" value="InterPro"/>
</dbReference>
<gene>
    <name evidence="4" type="ORF">CRENBAI_000637</name>
</gene>
<comment type="caution">
    <text evidence="4">The sequence shown here is derived from an EMBL/GenBank/DDBJ whole genome shotgun (WGS) entry which is preliminary data.</text>
</comment>
<dbReference type="InterPro" id="IPR013783">
    <property type="entry name" value="Ig-like_fold"/>
</dbReference>
<evidence type="ECO:0000313" key="4">
    <source>
        <dbReference type="EMBL" id="KAK5608328.1"/>
    </source>
</evidence>
<sequence>MKTHLQFIFLFIQLFDACAEVVFRRLTEDQSLVLSCIPQQEHGRLVGLHLYHRGTQSQTTLLSVAEGTAARVDPERGARLHLSGGLNSQRINVSVSHLHLSDTGLYMWELSYRQKNNSDQIIFCAQKYFLLVEGEGRSCQCSHGYVPLLLTICAAAGLLLLTICLLAMEKCVSLRHHRPPQPHSPIYEEMSRKQQRAGNPKINHEASPRPDEVDFPLYTNPNIRQPQDNYYACPRQLALRA</sequence>
<feature type="compositionally biased region" description="Basic and acidic residues" evidence="1">
    <location>
        <begin position="202"/>
        <end position="212"/>
    </location>
</feature>
<keyword evidence="2" id="KW-0812">Transmembrane</keyword>